<evidence type="ECO:0000313" key="2">
    <source>
        <dbReference type="EMBL" id="ETE60217.1"/>
    </source>
</evidence>
<feature type="compositionally biased region" description="Basic and acidic residues" evidence="1">
    <location>
        <begin position="11"/>
        <end position="27"/>
    </location>
</feature>
<protein>
    <submittedName>
        <fullName evidence="2">Octapeptide-repeat protein T2</fullName>
    </submittedName>
</protein>
<feature type="region of interest" description="Disordered" evidence="1">
    <location>
        <begin position="1"/>
        <end position="145"/>
    </location>
</feature>
<evidence type="ECO:0000313" key="3">
    <source>
        <dbReference type="Proteomes" id="UP000018936"/>
    </source>
</evidence>
<feature type="non-terminal residue" evidence="2">
    <location>
        <position position="1"/>
    </location>
</feature>
<organism evidence="2 3">
    <name type="scientific">Ophiophagus hannah</name>
    <name type="common">King cobra</name>
    <name type="synonym">Naja hannah</name>
    <dbReference type="NCBI Taxonomy" id="8665"/>
    <lineage>
        <taxon>Eukaryota</taxon>
        <taxon>Metazoa</taxon>
        <taxon>Chordata</taxon>
        <taxon>Craniata</taxon>
        <taxon>Vertebrata</taxon>
        <taxon>Euteleostomi</taxon>
        <taxon>Lepidosauria</taxon>
        <taxon>Squamata</taxon>
        <taxon>Bifurcata</taxon>
        <taxon>Unidentata</taxon>
        <taxon>Episquamata</taxon>
        <taxon>Toxicofera</taxon>
        <taxon>Serpentes</taxon>
        <taxon>Colubroidea</taxon>
        <taxon>Elapidae</taxon>
        <taxon>Elapinae</taxon>
        <taxon>Ophiophagus</taxon>
    </lineage>
</organism>
<evidence type="ECO:0000256" key="1">
    <source>
        <dbReference type="SAM" id="MobiDB-lite"/>
    </source>
</evidence>
<feature type="compositionally biased region" description="Basic and acidic residues" evidence="1">
    <location>
        <begin position="134"/>
        <end position="145"/>
    </location>
</feature>
<gene>
    <name evidence="2" type="primary">Srst</name>
    <name evidence="2" type="ORF">L345_14042</name>
</gene>
<accession>V8NF75</accession>
<dbReference type="EMBL" id="AZIM01004855">
    <property type="protein sequence ID" value="ETE60217.1"/>
    <property type="molecule type" value="Genomic_DNA"/>
</dbReference>
<feature type="compositionally biased region" description="Basic residues" evidence="1">
    <location>
        <begin position="66"/>
        <end position="75"/>
    </location>
</feature>
<name>V8NF75_OPHHA</name>
<feature type="non-terminal residue" evidence="2">
    <location>
        <position position="145"/>
    </location>
</feature>
<sequence>MQTAVELDSEEERRPVRESGKDSDKGPVLDAGMGPEPYGSGVLPLEPLESGSSEAEDLGEPVPTVRVRRAARRKGDRVGKELERGRGWERKGEVQREGKRRERKAEREGRSEEGRSREGREGKGGEKGRRKGRERREGKGEKGRE</sequence>
<dbReference type="AlphaFoldDB" id="V8NF75"/>
<keyword evidence="3" id="KW-1185">Reference proteome</keyword>
<feature type="compositionally biased region" description="Basic and acidic residues" evidence="1">
    <location>
        <begin position="76"/>
        <end position="127"/>
    </location>
</feature>
<dbReference type="Proteomes" id="UP000018936">
    <property type="component" value="Unassembled WGS sequence"/>
</dbReference>
<proteinExistence type="predicted"/>
<reference evidence="2 3" key="1">
    <citation type="journal article" date="2013" name="Proc. Natl. Acad. Sci. U.S.A.">
        <title>The king cobra genome reveals dynamic gene evolution and adaptation in the snake venom system.</title>
        <authorList>
            <person name="Vonk F.J."/>
            <person name="Casewell N.R."/>
            <person name="Henkel C.V."/>
            <person name="Heimberg A.M."/>
            <person name="Jansen H.J."/>
            <person name="McCleary R.J."/>
            <person name="Kerkkamp H.M."/>
            <person name="Vos R.A."/>
            <person name="Guerreiro I."/>
            <person name="Calvete J.J."/>
            <person name="Wuster W."/>
            <person name="Woods A.E."/>
            <person name="Logan J.M."/>
            <person name="Harrison R.A."/>
            <person name="Castoe T.A."/>
            <person name="de Koning A.P."/>
            <person name="Pollock D.D."/>
            <person name="Yandell M."/>
            <person name="Calderon D."/>
            <person name="Renjifo C."/>
            <person name="Currier R.B."/>
            <person name="Salgado D."/>
            <person name="Pla D."/>
            <person name="Sanz L."/>
            <person name="Hyder A.S."/>
            <person name="Ribeiro J.M."/>
            <person name="Arntzen J.W."/>
            <person name="van den Thillart G.E."/>
            <person name="Boetzer M."/>
            <person name="Pirovano W."/>
            <person name="Dirks R.P."/>
            <person name="Spaink H.P."/>
            <person name="Duboule D."/>
            <person name="McGlinn E."/>
            <person name="Kini R.M."/>
            <person name="Richardson M.K."/>
        </authorList>
    </citation>
    <scope>NUCLEOTIDE SEQUENCE</scope>
    <source>
        <tissue evidence="2">Blood</tissue>
    </source>
</reference>
<comment type="caution">
    <text evidence="2">The sequence shown here is derived from an EMBL/GenBank/DDBJ whole genome shotgun (WGS) entry which is preliminary data.</text>
</comment>